<keyword evidence="1" id="KW-0472">Membrane</keyword>
<comment type="caution">
    <text evidence="2">The sequence shown here is derived from an EMBL/GenBank/DDBJ whole genome shotgun (WGS) entry which is preliminary data.</text>
</comment>
<feature type="transmembrane region" description="Helical" evidence="1">
    <location>
        <begin position="109"/>
        <end position="129"/>
    </location>
</feature>
<reference evidence="2 3" key="1">
    <citation type="submission" date="2020-03" db="EMBL/GenBank/DDBJ databases">
        <title>Genome sequence of strain Massilia sp. TW-1.</title>
        <authorList>
            <person name="Chaudhary D.K."/>
        </authorList>
    </citation>
    <scope>NUCLEOTIDE SEQUENCE [LARGE SCALE GENOMIC DNA]</scope>
    <source>
        <strain evidence="2 3">TW-1</strain>
    </source>
</reference>
<evidence type="ECO:0000256" key="1">
    <source>
        <dbReference type="SAM" id="Phobius"/>
    </source>
</evidence>
<sequence>MNKHIRILSGRHRGASLQLAPGTWRIGCDDAAAVHVSDWAHATIDVTIDADGRIRLHDGDATIDVVEHETLHFDAIALSIGDPATAPAAAPAAEPAAVLPTRRRPPRRWLALGAVAVPATLLSTALLAMQPASPAAARDGMRSDIPALLAGIGQGGLHVSQRDGMTVVQGVVATGADADAVRDLLRRAAPDHAVAHLAVVNDVLASIGESLHEPTLKAGYAGNGRFIVTGTTRDGATVQRRLAQLAADLGPAVGRLDADVTEVRPGWSVADSDSALDAGGLRYVQSLDGSKHFPGASMAAHD</sequence>
<accession>A0ABX0PHH8</accession>
<organism evidence="2 3">
    <name type="scientific">Telluria antibiotica</name>
    <dbReference type="NCBI Taxonomy" id="2717319"/>
    <lineage>
        <taxon>Bacteria</taxon>
        <taxon>Pseudomonadati</taxon>
        <taxon>Pseudomonadota</taxon>
        <taxon>Betaproteobacteria</taxon>
        <taxon>Burkholderiales</taxon>
        <taxon>Oxalobacteraceae</taxon>
        <taxon>Telluria group</taxon>
        <taxon>Telluria</taxon>
    </lineage>
</organism>
<keyword evidence="1" id="KW-1133">Transmembrane helix</keyword>
<dbReference type="RefSeq" id="WP_166861505.1">
    <property type="nucleotide sequence ID" value="NZ_JAAQOM010000012.1"/>
</dbReference>
<protein>
    <recommendedName>
        <fullName evidence="4">Type III secretion protein D</fullName>
    </recommendedName>
</protein>
<evidence type="ECO:0008006" key="4">
    <source>
        <dbReference type="Google" id="ProtNLM"/>
    </source>
</evidence>
<keyword evidence="3" id="KW-1185">Reference proteome</keyword>
<keyword evidence="1" id="KW-0812">Transmembrane</keyword>
<evidence type="ECO:0000313" key="2">
    <source>
        <dbReference type="EMBL" id="NIA55908.1"/>
    </source>
</evidence>
<gene>
    <name evidence="2" type="ORF">HAV22_19935</name>
</gene>
<proteinExistence type="predicted"/>
<name>A0ABX0PHH8_9BURK</name>
<dbReference type="EMBL" id="JAAQOM010000012">
    <property type="protein sequence ID" value="NIA55908.1"/>
    <property type="molecule type" value="Genomic_DNA"/>
</dbReference>
<dbReference type="Proteomes" id="UP000716322">
    <property type="component" value="Unassembled WGS sequence"/>
</dbReference>
<evidence type="ECO:0000313" key="3">
    <source>
        <dbReference type="Proteomes" id="UP000716322"/>
    </source>
</evidence>